<dbReference type="PANTHER" id="PTHR42754">
    <property type="entry name" value="ENDOGLUCANASE"/>
    <property type="match status" value="1"/>
</dbReference>
<proteinExistence type="predicted"/>
<evidence type="ECO:0000313" key="3">
    <source>
        <dbReference type="EMBL" id="TLU90309.1"/>
    </source>
</evidence>
<dbReference type="RefSeq" id="WP_138282644.1">
    <property type="nucleotide sequence ID" value="NZ_BMGE01000005.1"/>
</dbReference>
<evidence type="ECO:0000313" key="4">
    <source>
        <dbReference type="Proteomes" id="UP000309788"/>
    </source>
</evidence>
<dbReference type="PANTHER" id="PTHR42754:SF1">
    <property type="entry name" value="LIPOPROTEIN"/>
    <property type="match status" value="1"/>
</dbReference>
<dbReference type="SUPFAM" id="SSF69304">
    <property type="entry name" value="Tricorn protease N-terminal domain"/>
    <property type="match status" value="1"/>
</dbReference>
<feature type="signal peptide" evidence="1">
    <location>
        <begin position="1"/>
        <end position="23"/>
    </location>
</feature>
<feature type="domain" description="Secretion system C-terminal sorting" evidence="2">
    <location>
        <begin position="1053"/>
        <end position="1124"/>
    </location>
</feature>
<dbReference type="EMBL" id="VCEI01000028">
    <property type="protein sequence ID" value="TLU90309.1"/>
    <property type="molecule type" value="Genomic_DNA"/>
</dbReference>
<keyword evidence="1" id="KW-0732">Signal</keyword>
<comment type="caution">
    <text evidence="3">The sequence shown here is derived from an EMBL/GenBank/DDBJ whole genome shotgun (WGS) entry which is preliminary data.</text>
</comment>
<dbReference type="Proteomes" id="UP000309788">
    <property type="component" value="Unassembled WGS sequence"/>
</dbReference>
<dbReference type="AlphaFoldDB" id="A0A5R9K892"/>
<organism evidence="3 4">
    <name type="scientific">Dyadobacter sediminis</name>
    <dbReference type="NCBI Taxonomy" id="1493691"/>
    <lineage>
        <taxon>Bacteria</taxon>
        <taxon>Pseudomonadati</taxon>
        <taxon>Bacteroidota</taxon>
        <taxon>Cytophagia</taxon>
        <taxon>Cytophagales</taxon>
        <taxon>Spirosomataceae</taxon>
        <taxon>Dyadobacter</taxon>
    </lineage>
</organism>
<feature type="chain" id="PRO_5024451246" evidence="1">
    <location>
        <begin position="24"/>
        <end position="1126"/>
    </location>
</feature>
<gene>
    <name evidence="3" type="ORF">FEM55_17225</name>
</gene>
<dbReference type="Gene3D" id="2.60.40.10">
    <property type="entry name" value="Immunoglobulins"/>
    <property type="match status" value="1"/>
</dbReference>
<dbReference type="OrthoDB" id="937114at2"/>
<name>A0A5R9K892_9BACT</name>
<dbReference type="InterPro" id="IPR013783">
    <property type="entry name" value="Ig-like_fold"/>
</dbReference>
<dbReference type="Pfam" id="PF18962">
    <property type="entry name" value="Por_Secre_tail"/>
    <property type="match status" value="1"/>
</dbReference>
<reference evidence="3 4" key="1">
    <citation type="submission" date="2019-05" db="EMBL/GenBank/DDBJ databases">
        <authorList>
            <person name="Qu J.-H."/>
        </authorList>
    </citation>
    <scope>NUCLEOTIDE SEQUENCE [LARGE SCALE GENOMIC DNA]</scope>
    <source>
        <strain evidence="3 4">Z12</strain>
    </source>
</reference>
<dbReference type="InterPro" id="IPR026444">
    <property type="entry name" value="Secre_tail"/>
</dbReference>
<dbReference type="NCBIfam" id="TIGR04183">
    <property type="entry name" value="Por_Secre_tail"/>
    <property type="match status" value="1"/>
</dbReference>
<evidence type="ECO:0000256" key="1">
    <source>
        <dbReference type="SAM" id="SignalP"/>
    </source>
</evidence>
<sequence>MKIFLLRLLFTTFLMSFSAMLLAQPAIKWDKSFTGSADDRIIKTINTSDGGHLLGGYSNTQKDGNKSANGKGGYDIWLVKIAADGTKLWDKTYGGALDENLSELRQTSDGGYLLGGYSNSNISGNKSEDSRGSSDYWIVKIDQNGNKEWDKTFGGNSWESLIAARQTPDGGYILAGNSNSDASGDKSQDKLDKEETWRDMWLVKISSQGKLEWEKTVGNQYAGELSCFDLAADGGYIAGFDLGGFEQASGLYYVVKYNTAAEVEWQYRYGNPETYNQLRTISQTLDGGYMLGGYMYSTDGGSPVEYLQSNDSYLVKIDAAGKLEWEKTYGSVDVFDEAPSMETITSVVQTADGGFLVGGASSGLKGADKSENSRGGQDFWVFKLQADGNMLWDKTIGGSGQDLLLSMVQTEDSGFLLAGISKSPASGEKTESPQQTQTGYDAWIVKLNAEKPVLASVITSFTALKEGTGVALNWNTASENTIDRFEVEKSLDRLTWKSIGEVKASPEAKNYSYVDASTEIGIEMLYRLKMVKLDKKVIYSKERSVVFAAETPEIVWDKVFGGPNIYNYTSMIKTADGGYLIGGMSNEAIGGDKTQPGKGDEDYWIIKITADGIKQWDKTFGGSGDDRLTSIIQTSDGGYLLGGTSISQKGGDKSEDNKSVTSYKWEDFWLVKIDVQGKKQWDRTLGDEGTESFPIVVQAQDGGYIVAGNTDSSGRVIKVDGNGKQVWEKHTGSFTLPFSFTATSDGNFLIGESYDNSYDITKFSQDFTRQWTKFVKVHQTTIASLVQTRDEGYILGGYSQDNYGVVTRKDNRGQSDMKVLKIDKDGALQWEKTIGSNRRDRISSIIQTLDGGYLLAGNSDSDMEWDKTDGTRGYPDYWLVKLQEDGTKMWDKTMGGSGIDELSSIFQTPDGGYLIGGRSSRATFKGEKTAESKGGDDYWVLKLAPKEPLPVTLTSFTAQKENKTALLSWQTATETRSDRFEVQHSLDGKSWKLLGTITAKGESNSSNTYEYVHNNPAMDKDNLYRLKMIDTDQTFTYSKLASLHFDVDLALNVFPNPSPDVLTLQVADWSKVREVKMLNNQGKTVYFSDKSPSRHIAVTKLSSGLYFIKITMDDGSSYLKRVLINR</sequence>
<accession>A0A5R9K892</accession>
<evidence type="ECO:0000259" key="2">
    <source>
        <dbReference type="Pfam" id="PF18962"/>
    </source>
</evidence>
<protein>
    <submittedName>
        <fullName evidence="3">T9SS type A sorting domain-containing protein</fullName>
    </submittedName>
</protein>
<keyword evidence="4" id="KW-1185">Reference proteome</keyword>